<feature type="compositionally biased region" description="Acidic residues" evidence="1">
    <location>
        <begin position="294"/>
        <end position="306"/>
    </location>
</feature>
<sequence>MVGIRVDRRVLLVTALALCGIIALSLVAPTLPTAESVIEDEEIEPPDLDEDDEELLEEHGGDEPPQGESVFPVEWFLVGAALVSLLALARLGMQYPGQTGAIVVGGIAIVAVLGGLLWLTSQSGALESDPIDVPASFPVLVAAVSIVAGLLGAFFLTDRSGDGGDPADPVTPSAEPDELPSVDASPSDSRMTHPNTVTASENEIYRAWLSVVDSLEANEDANTGTDTDTDTDTNTDTDTMTPGEIRDAALECGYDPETVDELTRLFEDTRYGARGPTAEREQTARTLARRLSLEDDGEGDIEVDGEDSGKIDEDSTTQSTSDDTTAVNADE</sequence>
<dbReference type="Pfam" id="PF13559">
    <property type="entry name" value="DUF4129"/>
    <property type="match status" value="1"/>
</dbReference>
<feature type="region of interest" description="Disordered" evidence="1">
    <location>
        <begin position="162"/>
        <end position="198"/>
    </location>
</feature>
<feature type="region of interest" description="Disordered" evidence="1">
    <location>
        <begin position="219"/>
        <end position="242"/>
    </location>
</feature>
<feature type="region of interest" description="Disordered" evidence="1">
    <location>
        <begin position="268"/>
        <end position="331"/>
    </location>
</feature>
<evidence type="ECO:0000256" key="1">
    <source>
        <dbReference type="SAM" id="MobiDB-lite"/>
    </source>
</evidence>
<evidence type="ECO:0000259" key="3">
    <source>
        <dbReference type="Pfam" id="PF13559"/>
    </source>
</evidence>
<evidence type="ECO:0000313" key="4">
    <source>
        <dbReference type="EMBL" id="SEH17162.1"/>
    </source>
</evidence>
<evidence type="ECO:0000313" key="5">
    <source>
        <dbReference type="Proteomes" id="UP000199112"/>
    </source>
</evidence>
<reference evidence="5" key="1">
    <citation type="submission" date="2016-10" db="EMBL/GenBank/DDBJ databases">
        <authorList>
            <person name="Varghese N."/>
            <person name="Submissions S."/>
        </authorList>
    </citation>
    <scope>NUCLEOTIDE SEQUENCE [LARGE SCALE GENOMIC DNA]</scope>
    <source>
        <strain evidence="5">CGMCC 1.8981</strain>
    </source>
</reference>
<feature type="transmembrane region" description="Helical" evidence="2">
    <location>
        <begin position="100"/>
        <end position="119"/>
    </location>
</feature>
<gene>
    <name evidence="4" type="ORF">SAMN04487967_3024</name>
</gene>
<keyword evidence="2" id="KW-0812">Transmembrane</keyword>
<organism evidence="4 5">
    <name type="scientific">Natronorubrum sediminis</name>
    <dbReference type="NCBI Taxonomy" id="640943"/>
    <lineage>
        <taxon>Archaea</taxon>
        <taxon>Methanobacteriati</taxon>
        <taxon>Methanobacteriota</taxon>
        <taxon>Stenosarchaea group</taxon>
        <taxon>Halobacteria</taxon>
        <taxon>Halobacteriales</taxon>
        <taxon>Natrialbaceae</taxon>
        <taxon>Natronorubrum</taxon>
    </lineage>
</organism>
<feature type="region of interest" description="Disordered" evidence="1">
    <location>
        <begin position="36"/>
        <end position="67"/>
    </location>
</feature>
<evidence type="ECO:0000256" key="2">
    <source>
        <dbReference type="SAM" id="Phobius"/>
    </source>
</evidence>
<accession>A0A1H6G3J2</accession>
<keyword evidence="5" id="KW-1185">Reference proteome</keyword>
<protein>
    <recommendedName>
        <fullName evidence="3">Protein-glutamine gamma-glutamyltransferase-like C-terminal domain-containing protein</fullName>
    </recommendedName>
</protein>
<feature type="compositionally biased region" description="Polar residues" evidence="1">
    <location>
        <begin position="184"/>
        <end position="198"/>
    </location>
</feature>
<feature type="compositionally biased region" description="Acidic residues" evidence="1">
    <location>
        <begin position="37"/>
        <end position="56"/>
    </location>
</feature>
<name>A0A1H6G3J2_9EURY</name>
<feature type="domain" description="Protein-glutamine gamma-glutamyltransferase-like C-terminal" evidence="3">
    <location>
        <begin position="238"/>
        <end position="289"/>
    </location>
</feature>
<dbReference type="EMBL" id="FNWL01000003">
    <property type="protein sequence ID" value="SEH17162.1"/>
    <property type="molecule type" value="Genomic_DNA"/>
</dbReference>
<feature type="transmembrane region" description="Helical" evidence="2">
    <location>
        <begin position="75"/>
        <end position="93"/>
    </location>
</feature>
<feature type="compositionally biased region" description="Low complexity" evidence="1">
    <location>
        <begin position="316"/>
        <end position="325"/>
    </location>
</feature>
<dbReference type="Proteomes" id="UP000199112">
    <property type="component" value="Unassembled WGS sequence"/>
</dbReference>
<proteinExistence type="predicted"/>
<feature type="compositionally biased region" description="Basic and acidic residues" evidence="1">
    <location>
        <begin position="268"/>
        <end position="283"/>
    </location>
</feature>
<keyword evidence="2" id="KW-0472">Membrane</keyword>
<keyword evidence="2" id="KW-1133">Transmembrane helix</keyword>
<dbReference type="AlphaFoldDB" id="A0A1H6G3J2"/>
<feature type="transmembrane region" description="Helical" evidence="2">
    <location>
        <begin position="139"/>
        <end position="156"/>
    </location>
</feature>
<dbReference type="InterPro" id="IPR025403">
    <property type="entry name" value="TgpA-like_C"/>
</dbReference>